<dbReference type="AlphaFoldDB" id="A0AAE0SA66"/>
<dbReference type="EMBL" id="JAEAOA010000745">
    <property type="protein sequence ID" value="KAK3588099.1"/>
    <property type="molecule type" value="Genomic_DNA"/>
</dbReference>
<name>A0AAE0SA66_9BIVA</name>
<keyword evidence="2" id="KW-1185">Reference proteome</keyword>
<reference evidence="1" key="2">
    <citation type="journal article" date="2021" name="Genome Biol. Evol.">
        <title>Developing a high-quality reference genome for a parasitic bivalve with doubly uniparental inheritance (Bivalvia: Unionida).</title>
        <authorList>
            <person name="Smith C.H."/>
        </authorList>
    </citation>
    <scope>NUCLEOTIDE SEQUENCE</scope>
    <source>
        <strain evidence="1">CHS0354</strain>
        <tissue evidence="1">Mantle</tissue>
    </source>
</reference>
<organism evidence="1 2">
    <name type="scientific">Potamilus streckersoni</name>
    <dbReference type="NCBI Taxonomy" id="2493646"/>
    <lineage>
        <taxon>Eukaryota</taxon>
        <taxon>Metazoa</taxon>
        <taxon>Spiralia</taxon>
        <taxon>Lophotrochozoa</taxon>
        <taxon>Mollusca</taxon>
        <taxon>Bivalvia</taxon>
        <taxon>Autobranchia</taxon>
        <taxon>Heteroconchia</taxon>
        <taxon>Palaeoheterodonta</taxon>
        <taxon>Unionida</taxon>
        <taxon>Unionoidea</taxon>
        <taxon>Unionidae</taxon>
        <taxon>Ambleminae</taxon>
        <taxon>Lampsilini</taxon>
        <taxon>Potamilus</taxon>
    </lineage>
</organism>
<proteinExistence type="predicted"/>
<evidence type="ECO:0000313" key="2">
    <source>
        <dbReference type="Proteomes" id="UP001195483"/>
    </source>
</evidence>
<protein>
    <submittedName>
        <fullName evidence="1">Uncharacterized protein</fullName>
    </submittedName>
</protein>
<gene>
    <name evidence="1" type="ORF">CHS0354_012155</name>
</gene>
<comment type="caution">
    <text evidence="1">The sequence shown here is derived from an EMBL/GenBank/DDBJ whole genome shotgun (WGS) entry which is preliminary data.</text>
</comment>
<evidence type="ECO:0000313" key="1">
    <source>
        <dbReference type="EMBL" id="KAK3588099.1"/>
    </source>
</evidence>
<reference evidence="1" key="3">
    <citation type="submission" date="2023-05" db="EMBL/GenBank/DDBJ databases">
        <authorList>
            <person name="Smith C.H."/>
        </authorList>
    </citation>
    <scope>NUCLEOTIDE SEQUENCE</scope>
    <source>
        <strain evidence="1">CHS0354</strain>
        <tissue evidence="1">Mantle</tissue>
    </source>
</reference>
<reference evidence="1" key="1">
    <citation type="journal article" date="2021" name="Genome Biol. Evol.">
        <title>A High-Quality Reference Genome for a Parasitic Bivalve with Doubly Uniparental Inheritance (Bivalvia: Unionida).</title>
        <authorList>
            <person name="Smith C.H."/>
        </authorList>
    </citation>
    <scope>NUCLEOTIDE SEQUENCE</scope>
    <source>
        <strain evidence="1">CHS0354</strain>
    </source>
</reference>
<dbReference type="Proteomes" id="UP001195483">
    <property type="component" value="Unassembled WGS sequence"/>
</dbReference>
<sequence length="120" mass="14562">MGWGSKTSLAKPEEVERPYSFADDLRRRNENHWLRIEAVAKTQMDQQEAYSKKLQQRVIIQREQIQRAHANLLDKLKQQVDQRIRDNFISSSFSRSREHYRSLQRRAHEGMRLYPRSWHQ</sequence>
<accession>A0AAE0SA66</accession>